<reference evidence="1" key="1">
    <citation type="submission" date="2021-10" db="EMBL/GenBank/DDBJ databases">
        <title>Melipona bicolor Genome sequencing and assembly.</title>
        <authorList>
            <person name="Araujo N.S."/>
            <person name="Arias M.C."/>
        </authorList>
    </citation>
    <scope>NUCLEOTIDE SEQUENCE</scope>
    <source>
        <strain evidence="1">USP_2M_L1-L4_2017</strain>
        <tissue evidence="1">Whole body</tissue>
    </source>
</reference>
<dbReference type="EMBL" id="JAHYIQ010000018">
    <property type="protein sequence ID" value="KAK1124452.1"/>
    <property type="molecule type" value="Genomic_DNA"/>
</dbReference>
<keyword evidence="2" id="KW-1185">Reference proteome</keyword>
<dbReference type="Proteomes" id="UP001177670">
    <property type="component" value="Unassembled WGS sequence"/>
</dbReference>
<evidence type="ECO:0000313" key="1">
    <source>
        <dbReference type="EMBL" id="KAK1124452.1"/>
    </source>
</evidence>
<protein>
    <submittedName>
        <fullName evidence="1">Uncharacterized protein</fullName>
    </submittedName>
</protein>
<comment type="caution">
    <text evidence="1">The sequence shown here is derived from an EMBL/GenBank/DDBJ whole genome shotgun (WGS) entry which is preliminary data.</text>
</comment>
<sequence length="112" mass="13139">MKILSFNCVEYAVSSKINNLKSFVKMEEFPNKTMKFDQNELPNDYLEDNDIDASIFNITINDFVQKFKHISSIELKNNQILSKNISITCNKEDRKNVQNLIINLISTEWIFL</sequence>
<organism evidence="1 2">
    <name type="scientific">Melipona bicolor</name>
    <dbReference type="NCBI Taxonomy" id="60889"/>
    <lineage>
        <taxon>Eukaryota</taxon>
        <taxon>Metazoa</taxon>
        <taxon>Ecdysozoa</taxon>
        <taxon>Arthropoda</taxon>
        <taxon>Hexapoda</taxon>
        <taxon>Insecta</taxon>
        <taxon>Pterygota</taxon>
        <taxon>Neoptera</taxon>
        <taxon>Endopterygota</taxon>
        <taxon>Hymenoptera</taxon>
        <taxon>Apocrita</taxon>
        <taxon>Aculeata</taxon>
        <taxon>Apoidea</taxon>
        <taxon>Anthophila</taxon>
        <taxon>Apidae</taxon>
        <taxon>Melipona</taxon>
    </lineage>
</organism>
<dbReference type="AlphaFoldDB" id="A0AA40FSX5"/>
<name>A0AA40FSX5_9HYME</name>
<accession>A0AA40FSX5</accession>
<gene>
    <name evidence="1" type="ORF">K0M31_006807</name>
</gene>
<evidence type="ECO:0000313" key="2">
    <source>
        <dbReference type="Proteomes" id="UP001177670"/>
    </source>
</evidence>
<proteinExistence type="predicted"/>